<keyword evidence="2" id="KW-0812">Transmembrane</keyword>
<feature type="compositionally biased region" description="Low complexity" evidence="1">
    <location>
        <begin position="33"/>
        <end position="47"/>
    </location>
</feature>
<dbReference type="KEGG" id="cai:Caci_1863"/>
<dbReference type="InterPro" id="IPR036691">
    <property type="entry name" value="Endo/exonu/phosph_ase_sf"/>
</dbReference>
<organism evidence="4 5">
    <name type="scientific">Catenulispora acidiphila (strain DSM 44928 / JCM 14897 / NBRC 102108 / NRRL B-24433 / ID139908)</name>
    <dbReference type="NCBI Taxonomy" id="479433"/>
    <lineage>
        <taxon>Bacteria</taxon>
        <taxon>Bacillati</taxon>
        <taxon>Actinomycetota</taxon>
        <taxon>Actinomycetes</taxon>
        <taxon>Catenulisporales</taxon>
        <taxon>Catenulisporaceae</taxon>
        <taxon>Catenulispora</taxon>
    </lineage>
</organism>
<dbReference type="GO" id="GO:0004519">
    <property type="term" value="F:endonuclease activity"/>
    <property type="evidence" value="ECO:0007669"/>
    <property type="project" value="UniProtKB-KW"/>
</dbReference>
<feature type="domain" description="Endonuclease/exonuclease/phosphatase" evidence="3">
    <location>
        <begin position="156"/>
        <end position="377"/>
    </location>
</feature>
<dbReference type="GO" id="GO:0004527">
    <property type="term" value="F:exonuclease activity"/>
    <property type="evidence" value="ECO:0007669"/>
    <property type="project" value="UniProtKB-KW"/>
</dbReference>
<sequence>MSPSPSSLPFDDAPTGLSPIVPAVESPSPATLADASDGSDGSDAAAARRAREAEDAHWPGARRQIAFLTIIVSLLVLAVLLGHRYLPDVLGFGSLIDTFLPWTAAPLLLALPAALFSLKKWAIGISLLTCAVWAGNFAPTMLRSGGSGPADIRVLSQNLSSGDAGAPDLSGIGQLAEQRGADVVVLQGLSKNVQATDQTAPARYPYHLAMYEFVVWSRYPIGSTQPVDLTAGGRPAGFVQSGAAAGDSSSGTFGGLLRFTLDLDQSRQVTVYAVHLPQPSLSHSGFGVARDEALEQLVSDVQAEKSPNLVVVGDLDVAQTDRAVRPLLRSSTGLVSAQAKAGSGFGFTWPATFPVVRLDDVLTRGLTPVASVVLPAVGPQQAHRPIEADLKF</sequence>
<evidence type="ECO:0000313" key="4">
    <source>
        <dbReference type="EMBL" id="ACU70783.1"/>
    </source>
</evidence>
<reference evidence="4 5" key="1">
    <citation type="journal article" date="2009" name="Stand. Genomic Sci.">
        <title>Complete genome sequence of Catenulispora acidiphila type strain (ID 139908).</title>
        <authorList>
            <person name="Copeland A."/>
            <person name="Lapidus A."/>
            <person name="Glavina Del Rio T."/>
            <person name="Nolan M."/>
            <person name="Lucas S."/>
            <person name="Chen F."/>
            <person name="Tice H."/>
            <person name="Cheng J.F."/>
            <person name="Bruce D."/>
            <person name="Goodwin L."/>
            <person name="Pitluck S."/>
            <person name="Mikhailova N."/>
            <person name="Pati A."/>
            <person name="Ivanova N."/>
            <person name="Mavromatis K."/>
            <person name="Chen A."/>
            <person name="Palaniappan K."/>
            <person name="Chain P."/>
            <person name="Land M."/>
            <person name="Hauser L."/>
            <person name="Chang Y.J."/>
            <person name="Jeffries C.D."/>
            <person name="Chertkov O."/>
            <person name="Brettin T."/>
            <person name="Detter J.C."/>
            <person name="Han C."/>
            <person name="Ali Z."/>
            <person name="Tindall B.J."/>
            <person name="Goker M."/>
            <person name="Bristow J."/>
            <person name="Eisen J.A."/>
            <person name="Markowitz V."/>
            <person name="Hugenholtz P."/>
            <person name="Kyrpides N.C."/>
            <person name="Klenk H.P."/>
        </authorList>
    </citation>
    <scope>NUCLEOTIDE SEQUENCE [LARGE SCALE GENOMIC DNA]</scope>
    <source>
        <strain evidence="5">DSM 44928 / JCM 14897 / NBRC 102108 / NRRL B-24433 / ID139908</strain>
    </source>
</reference>
<evidence type="ECO:0000313" key="5">
    <source>
        <dbReference type="Proteomes" id="UP000000851"/>
    </source>
</evidence>
<evidence type="ECO:0000256" key="1">
    <source>
        <dbReference type="SAM" id="MobiDB-lite"/>
    </source>
</evidence>
<dbReference type="Pfam" id="PF03372">
    <property type="entry name" value="Exo_endo_phos"/>
    <property type="match status" value="1"/>
</dbReference>
<dbReference type="InParanoid" id="C7QE92"/>
<keyword evidence="4" id="KW-0269">Exonuclease</keyword>
<accession>C7QE92</accession>
<evidence type="ECO:0000259" key="3">
    <source>
        <dbReference type="Pfam" id="PF03372"/>
    </source>
</evidence>
<dbReference type="EMBL" id="CP001700">
    <property type="protein sequence ID" value="ACU70783.1"/>
    <property type="molecule type" value="Genomic_DNA"/>
</dbReference>
<keyword evidence="4" id="KW-0255">Endonuclease</keyword>
<dbReference type="HOGENOM" id="CLU_058628_0_0_11"/>
<dbReference type="eggNOG" id="COG3021">
    <property type="taxonomic scope" value="Bacteria"/>
</dbReference>
<dbReference type="SUPFAM" id="SSF56219">
    <property type="entry name" value="DNase I-like"/>
    <property type="match status" value="1"/>
</dbReference>
<feature type="region of interest" description="Disordered" evidence="1">
    <location>
        <begin position="1"/>
        <end position="53"/>
    </location>
</feature>
<name>C7QE92_CATAD</name>
<feature type="transmembrane region" description="Helical" evidence="2">
    <location>
        <begin position="98"/>
        <end position="118"/>
    </location>
</feature>
<proteinExistence type="predicted"/>
<dbReference type="AlphaFoldDB" id="C7QE92"/>
<protein>
    <submittedName>
        <fullName evidence="4">Endonuclease/exonuclease/phosphatase</fullName>
    </submittedName>
</protein>
<keyword evidence="4" id="KW-0378">Hydrolase</keyword>
<keyword evidence="2" id="KW-1133">Transmembrane helix</keyword>
<evidence type="ECO:0000256" key="2">
    <source>
        <dbReference type="SAM" id="Phobius"/>
    </source>
</evidence>
<keyword evidence="5" id="KW-1185">Reference proteome</keyword>
<dbReference type="Proteomes" id="UP000000851">
    <property type="component" value="Chromosome"/>
</dbReference>
<feature type="transmembrane region" description="Helical" evidence="2">
    <location>
        <begin position="65"/>
        <end position="86"/>
    </location>
</feature>
<dbReference type="InterPro" id="IPR005135">
    <property type="entry name" value="Endo/exonuclease/phosphatase"/>
</dbReference>
<dbReference type="STRING" id="479433.Caci_1863"/>
<keyword evidence="2" id="KW-0472">Membrane</keyword>
<keyword evidence="4" id="KW-0540">Nuclease</keyword>
<dbReference type="Gene3D" id="3.60.10.10">
    <property type="entry name" value="Endonuclease/exonuclease/phosphatase"/>
    <property type="match status" value="1"/>
</dbReference>
<gene>
    <name evidence="4" type="ordered locus">Caci_1863</name>
</gene>